<keyword evidence="2" id="KW-1185">Reference proteome</keyword>
<name>A0A4Y6EC86_9CAUD</name>
<accession>A0A4Y6EC86</accession>
<protein>
    <submittedName>
        <fullName evidence="1">Uncharacterized protein</fullName>
    </submittedName>
</protein>
<gene>
    <name evidence="1" type="ORF">PONTUS_80</name>
</gene>
<organism evidence="1 2">
    <name type="scientific">Vibrio phage Pontus</name>
    <dbReference type="NCBI Taxonomy" id="2590874"/>
    <lineage>
        <taxon>Viruses</taxon>
        <taxon>Duplodnaviria</taxon>
        <taxon>Heunggongvirae</taxon>
        <taxon>Uroviricota</taxon>
        <taxon>Caudoviricetes</taxon>
        <taxon>Demerecviridae</taxon>
        <taxon>Ermolyevavirinae</taxon>
        <taxon>Thalassavirus</taxon>
        <taxon>Thalassavirus pontus</taxon>
    </lineage>
</organism>
<dbReference type="EMBL" id="MK907780">
    <property type="protein sequence ID" value="QDF14729.1"/>
    <property type="molecule type" value="Genomic_DNA"/>
</dbReference>
<dbReference type="Proteomes" id="UP000320371">
    <property type="component" value="Segment"/>
</dbReference>
<reference evidence="1 2" key="1">
    <citation type="submission" date="2019-05" db="EMBL/GenBank/DDBJ databases">
        <authorList>
            <person name="Sutton N.W."/>
            <person name="Sebastian A.Z."/>
            <person name="Albert I.U."/>
            <person name="Broussard G.W."/>
        </authorList>
    </citation>
    <scope>NUCLEOTIDE SEQUENCE [LARGE SCALE GENOMIC DNA]</scope>
    <source>
        <strain evidence="1 2">Pontus</strain>
    </source>
</reference>
<evidence type="ECO:0000313" key="2">
    <source>
        <dbReference type="Proteomes" id="UP000320371"/>
    </source>
</evidence>
<proteinExistence type="predicted"/>
<evidence type="ECO:0000313" key="1">
    <source>
        <dbReference type="EMBL" id="QDF14729.1"/>
    </source>
</evidence>
<sequence>MDNWGNIGRLYFTTQPKPFLFVIQPKITKIKNWFANLDNNLL</sequence>